<keyword evidence="9" id="KW-1185">Reference proteome</keyword>
<dbReference type="Pfam" id="PF00899">
    <property type="entry name" value="ThiF"/>
    <property type="match status" value="1"/>
</dbReference>
<protein>
    <recommendedName>
        <fullName evidence="6">Ubiquitin-like 1-activating enzyme E1A</fullName>
    </recommendedName>
</protein>
<dbReference type="SUPFAM" id="SSF69572">
    <property type="entry name" value="Activating enzymes of the ubiquitin-like proteins"/>
    <property type="match status" value="1"/>
</dbReference>
<feature type="domain" description="THIF-type NAD/FAD binding fold" evidence="7">
    <location>
        <begin position="3"/>
        <end position="319"/>
    </location>
</feature>
<keyword evidence="5" id="KW-0539">Nucleus</keyword>
<name>A0A1G4ML88_LACFM</name>
<dbReference type="InterPro" id="IPR000011">
    <property type="entry name" value="UBQ/SUMO-activ_enz_E1-like"/>
</dbReference>
<dbReference type="EMBL" id="LT598491">
    <property type="protein sequence ID" value="SCW04609.1"/>
    <property type="molecule type" value="Genomic_DNA"/>
</dbReference>
<dbReference type="OMA" id="EFFGQFD"/>
<comment type="subcellular location">
    <subcellularLocation>
        <location evidence="1">Nucleus</location>
    </subcellularLocation>
</comment>
<evidence type="ECO:0000313" key="9">
    <source>
        <dbReference type="Proteomes" id="UP000190831"/>
    </source>
</evidence>
<dbReference type="InterPro" id="IPR035985">
    <property type="entry name" value="Ubiquitin-activating_enz"/>
</dbReference>
<evidence type="ECO:0000256" key="6">
    <source>
        <dbReference type="ARBA" id="ARBA00044354"/>
    </source>
</evidence>
<dbReference type="GO" id="GO:0031510">
    <property type="term" value="C:SUMO activating enzyme complex"/>
    <property type="evidence" value="ECO:0007669"/>
    <property type="project" value="TreeGrafter"/>
</dbReference>
<evidence type="ECO:0000259" key="7">
    <source>
        <dbReference type="Pfam" id="PF00899"/>
    </source>
</evidence>
<evidence type="ECO:0000256" key="4">
    <source>
        <dbReference type="ARBA" id="ARBA00022786"/>
    </source>
</evidence>
<evidence type="ECO:0000313" key="8">
    <source>
        <dbReference type="EMBL" id="SCW04609.1"/>
    </source>
</evidence>
<dbReference type="InterPro" id="IPR045886">
    <property type="entry name" value="ThiF/MoeB/HesA"/>
</dbReference>
<dbReference type="Gene3D" id="3.40.50.720">
    <property type="entry name" value="NAD(P)-binding Rossmann-like Domain"/>
    <property type="match status" value="1"/>
</dbReference>
<evidence type="ECO:0000256" key="2">
    <source>
        <dbReference type="ARBA" id="ARBA00004718"/>
    </source>
</evidence>
<evidence type="ECO:0000256" key="1">
    <source>
        <dbReference type="ARBA" id="ARBA00004123"/>
    </source>
</evidence>
<dbReference type="GO" id="GO:0016925">
    <property type="term" value="P:protein sumoylation"/>
    <property type="evidence" value="ECO:0007669"/>
    <property type="project" value="TreeGrafter"/>
</dbReference>
<gene>
    <name evidence="8" type="ORF">LAFE_0H17326G</name>
</gene>
<dbReference type="InterPro" id="IPR000594">
    <property type="entry name" value="ThiF_NAD_FAD-bd"/>
</dbReference>
<evidence type="ECO:0000256" key="5">
    <source>
        <dbReference type="ARBA" id="ARBA00023242"/>
    </source>
</evidence>
<proteinExistence type="inferred from homology"/>
<dbReference type="OrthoDB" id="1708823at2759"/>
<dbReference type="Proteomes" id="UP000190831">
    <property type="component" value="Chromosome H"/>
</dbReference>
<comment type="pathway">
    <text evidence="2">Protein modification; protein sumoylation.</text>
</comment>
<dbReference type="GO" id="GO:0005737">
    <property type="term" value="C:cytoplasm"/>
    <property type="evidence" value="ECO:0007669"/>
    <property type="project" value="TreeGrafter"/>
</dbReference>
<dbReference type="AlphaFoldDB" id="A0A1G4ML88"/>
<dbReference type="PRINTS" id="PR01849">
    <property type="entry name" value="UBIQUITINACT"/>
</dbReference>
<accession>A0A1G4ML88</accession>
<dbReference type="GO" id="GO:0019948">
    <property type="term" value="F:SUMO activating enzyme activity"/>
    <property type="evidence" value="ECO:0007669"/>
    <property type="project" value="TreeGrafter"/>
</dbReference>
<keyword evidence="4" id="KW-0833">Ubl conjugation pathway</keyword>
<organism evidence="8 9">
    <name type="scientific">Lachancea fermentati</name>
    <name type="common">Zygosaccharomyces fermentati</name>
    <dbReference type="NCBI Taxonomy" id="4955"/>
    <lineage>
        <taxon>Eukaryota</taxon>
        <taxon>Fungi</taxon>
        <taxon>Dikarya</taxon>
        <taxon>Ascomycota</taxon>
        <taxon>Saccharomycotina</taxon>
        <taxon>Saccharomycetes</taxon>
        <taxon>Saccharomycetales</taxon>
        <taxon>Saccharomycetaceae</taxon>
        <taxon>Lachancea</taxon>
    </lineage>
</organism>
<dbReference type="PANTHER" id="PTHR10953">
    <property type="entry name" value="UBIQUITIN-ACTIVATING ENZYME E1"/>
    <property type="match status" value="1"/>
</dbReference>
<reference evidence="8 9" key="1">
    <citation type="submission" date="2016-03" db="EMBL/GenBank/DDBJ databases">
        <authorList>
            <person name="Devillers H."/>
        </authorList>
    </citation>
    <scope>NUCLEOTIDE SEQUENCE [LARGE SCALE GENOMIC DNA]</scope>
    <source>
        <strain evidence="8">CBS 6772</strain>
    </source>
</reference>
<dbReference type="STRING" id="4955.A0A1G4ML88"/>
<comment type="similarity">
    <text evidence="3">Belongs to the ubiquitin-activating E1 family.</text>
</comment>
<dbReference type="PANTHER" id="PTHR10953:SF162">
    <property type="entry name" value="SUMO-ACTIVATING ENZYME SUBUNIT 1"/>
    <property type="match status" value="1"/>
</dbReference>
<sequence>MAAQARMRSAKVLLINLGALGTEVAKNVVLSGIGSLTILDEHEIVDEDLRTQFFISKEEVGQKRLEAAKPRIQDMNPRVDLRTDVDNFKRKSESYFEEFDLIIGTDLSREEIRTINAISRKYNIPLYIAGLHGIFGYIFVDLIEFNAIEEKEKSSVATSLGVISQNREVVEVTDYVDDEKSKAFEKVITKHIYQPFEISLKQATLNGKLTRRQLKRLTNAVPLILALFDYDSDFSKLNTHNLKESAVAICKQLGLSEDNLRPDYIEMFVEQAGVQFAPVSAVIGGALAQDVINILGKRQSPLNNFVVLDGLTLDMQIFEL</sequence>
<evidence type="ECO:0000256" key="3">
    <source>
        <dbReference type="ARBA" id="ARBA00005673"/>
    </source>
</evidence>